<comment type="caution">
    <text evidence="1">The sequence shown here is derived from an EMBL/GenBank/DDBJ whole genome shotgun (WGS) entry which is preliminary data.</text>
</comment>
<dbReference type="Proteomes" id="UP000647587">
    <property type="component" value="Unassembled WGS sequence"/>
</dbReference>
<evidence type="ECO:0000313" key="2">
    <source>
        <dbReference type="Proteomes" id="UP000647587"/>
    </source>
</evidence>
<sequence>MTKTTRRKAPATEPVTSSANPLIRFAELVATAGIHSDAQALAESGADETTLDAQLTQELRQAHDRWGLGLLHLQHAARVIRTDGAPGDIALLVDGAPRAQLSDGARAIAGTYASMQAPGPEGRSEWGILSEGHRVTLRPGLGQLRVLIEDARDFETHWTPGAAQTWTRTWRQGDTLAVEVHRPATPATALADAAWDVITSIKDRTFQRELMERSNQVGMLGALLGARHSGAGDALNQLPEAHFAVSSAVVRETGREGREVDRWKAMQREATETLDELQKAATRRLAAVLSGGLR</sequence>
<protein>
    <submittedName>
        <fullName evidence="1">DNA repair protein PprA</fullName>
    </submittedName>
</protein>
<keyword evidence="2" id="KW-1185">Reference proteome</keyword>
<evidence type="ECO:0000313" key="1">
    <source>
        <dbReference type="EMBL" id="GGK18263.1"/>
    </source>
</evidence>
<dbReference type="EMBL" id="BMPP01000003">
    <property type="protein sequence ID" value="GGK18263.1"/>
    <property type="molecule type" value="Genomic_DNA"/>
</dbReference>
<name>A0ABQ2EP71_9DEIO</name>
<dbReference type="RefSeq" id="WP_189005080.1">
    <property type="nucleotide sequence ID" value="NZ_BMPP01000003.1"/>
</dbReference>
<accession>A0ABQ2EP71</accession>
<organism evidence="1 2">
    <name type="scientific">Deinococcus malanensis</name>
    <dbReference type="NCBI Taxonomy" id="1706855"/>
    <lineage>
        <taxon>Bacteria</taxon>
        <taxon>Thermotogati</taxon>
        <taxon>Deinococcota</taxon>
        <taxon>Deinococci</taxon>
        <taxon>Deinococcales</taxon>
        <taxon>Deinococcaceae</taxon>
        <taxon>Deinococcus</taxon>
    </lineage>
</organism>
<gene>
    <name evidence="1" type="primary">pprA</name>
    <name evidence="1" type="ORF">GCM10008955_09630</name>
</gene>
<reference evidence="2" key="1">
    <citation type="journal article" date="2019" name="Int. J. Syst. Evol. Microbiol.">
        <title>The Global Catalogue of Microorganisms (GCM) 10K type strain sequencing project: providing services to taxonomists for standard genome sequencing and annotation.</title>
        <authorList>
            <consortium name="The Broad Institute Genomics Platform"/>
            <consortium name="The Broad Institute Genome Sequencing Center for Infectious Disease"/>
            <person name="Wu L."/>
            <person name="Ma J."/>
        </authorList>
    </citation>
    <scope>NUCLEOTIDE SEQUENCE [LARGE SCALE GENOMIC DNA]</scope>
    <source>
        <strain evidence="2">JCM 30331</strain>
    </source>
</reference>
<proteinExistence type="predicted"/>